<protein>
    <submittedName>
        <fullName evidence="1">Uncharacterized protein</fullName>
    </submittedName>
</protein>
<dbReference type="EMBL" id="FUZI01000001">
    <property type="protein sequence ID" value="SKC31211.1"/>
    <property type="molecule type" value="Genomic_DNA"/>
</dbReference>
<dbReference type="Proteomes" id="UP000189966">
    <property type="component" value="Unassembled WGS sequence"/>
</dbReference>
<evidence type="ECO:0000313" key="1">
    <source>
        <dbReference type="EMBL" id="SKC31211.1"/>
    </source>
</evidence>
<dbReference type="OrthoDB" id="5826364at2"/>
<organism evidence="1 2">
    <name type="scientific">Photobacterium piscicola</name>
    <dbReference type="NCBI Taxonomy" id="1378299"/>
    <lineage>
        <taxon>Bacteria</taxon>
        <taxon>Pseudomonadati</taxon>
        <taxon>Pseudomonadota</taxon>
        <taxon>Gammaproteobacteria</taxon>
        <taxon>Vibrionales</taxon>
        <taxon>Vibrionaceae</taxon>
        <taxon>Photobacterium</taxon>
    </lineage>
</organism>
<proteinExistence type="predicted"/>
<evidence type="ECO:0000313" key="2">
    <source>
        <dbReference type="Proteomes" id="UP000189966"/>
    </source>
</evidence>
<gene>
    <name evidence="1" type="ORF">CZ809_00689</name>
</gene>
<name>A0A1T5HWI8_9GAMM</name>
<accession>A0A1T5HWI8</accession>
<sequence length="93" mass="10892">MDSSEFKRIKQEVSGKVNDIFDDFEESNNRLPTMEELRVIITDTTDHYLGPMDQNVIDGINANLERQHIREKLLWDAVTECEAEVRKSKDYNC</sequence>
<dbReference type="AlphaFoldDB" id="A0A1T5HWI8"/>
<reference evidence="1 2" key="1">
    <citation type="submission" date="2017-02" db="EMBL/GenBank/DDBJ databases">
        <authorList>
            <person name="Peterson S.W."/>
        </authorList>
    </citation>
    <scope>NUCLEOTIDE SEQUENCE [LARGE SCALE GENOMIC DNA]</scope>
    <source>
        <strain evidence="2">type strain: NCCB 100098</strain>
    </source>
</reference>
<dbReference type="RefSeq" id="WP_080156026.1">
    <property type="nucleotide sequence ID" value="NZ_FUZI01000001.1"/>
</dbReference>